<sequence>MNEKNWQKKNKLASLNESSENEAKQPASSDEDEKPSLEVIKEFFNDCGDFLEKTYCEESVKVVYLSTIIDGTRLEKDILDPISSLKKEDVSSWLKEKDISEATKLKDLKDEILAGSAAIFYKDKAYFYNVFGPEQRGVEKSDTESIIIGAHDAFVEDINKNLSLIRKRLRSSNLKVIKLRAGEITKTNIYVIYIDDLANMELVELLKSNIESIETDAIYDSSMVTQLIDEAPDSLFPQYYTTEVPEVVVSKLVEGKIVVLTDGSPIAFSAPTNFFEFLQSPDDYNQRYWIGTSLRILRSIAIFITVFFTALYVAVITFHYEVLPEDLLITLAESRARVPFPPLVEALIMEITIELLREAGARLPTKVGSTIGIVGGIVIGTAAVEAGFTSNVLIIAVASSAIASFVLPSYNMSNAIRIVRFFIIILAGYLGIFGMMIGLAWFTIHVASLTSLRTPYLIPLAPFYWKEWKDIFVRSPFYLLKERGAQAKTANKTRTKMKQ</sequence>
<keyword evidence="6" id="KW-1133">Transmembrane helix</keyword>
<keyword evidence="3 4" id="KW-0472">Membrane</keyword>
<feature type="transmembrane region" description="Helical" evidence="6">
    <location>
        <begin position="422"/>
        <end position="444"/>
    </location>
</feature>
<dbReference type="PANTHER" id="PTHR22550">
    <property type="entry name" value="SPORE GERMINATION PROTEIN"/>
    <property type="match status" value="1"/>
</dbReference>
<dbReference type="Pfam" id="PF03323">
    <property type="entry name" value="GerA"/>
    <property type="match status" value="1"/>
</dbReference>
<evidence type="ECO:0000313" key="7">
    <source>
        <dbReference type="EMBL" id="RXI97826.1"/>
    </source>
</evidence>
<dbReference type="InterPro" id="IPR050768">
    <property type="entry name" value="UPF0353/GerABKA_families"/>
</dbReference>
<dbReference type="InterPro" id="IPR004995">
    <property type="entry name" value="Spore_Ger"/>
</dbReference>
<dbReference type="GO" id="GO:0009847">
    <property type="term" value="P:spore germination"/>
    <property type="evidence" value="ECO:0007669"/>
    <property type="project" value="UniProtKB-UniRule"/>
</dbReference>
<reference evidence="7 8" key="1">
    <citation type="journal article" date="2019" name="Int. J. Syst. Evol. Microbiol.">
        <title>Anaerobacillus alkaliphilus sp. nov., a novel alkaliphilic and moderately halophilic bacterium.</title>
        <authorList>
            <person name="Borsodi A.K."/>
            <person name="Aszalos J.M."/>
            <person name="Bihari P."/>
            <person name="Nagy I."/>
            <person name="Schumann P."/>
            <person name="Sproer C."/>
            <person name="Kovacs A.L."/>
            <person name="Boka K."/>
            <person name="Dobosy P."/>
            <person name="Ovari M."/>
            <person name="Szili-Kovacs T."/>
            <person name="Toth E."/>
        </authorList>
    </citation>
    <scope>NUCLEOTIDE SEQUENCE [LARGE SCALE GENOMIC DNA]</scope>
    <source>
        <strain evidence="7 8">B16-10</strain>
    </source>
</reference>
<dbReference type="EMBL" id="QOUX01000046">
    <property type="protein sequence ID" value="RXI97826.1"/>
    <property type="molecule type" value="Genomic_DNA"/>
</dbReference>
<dbReference type="OrthoDB" id="9772630at2"/>
<name>A0A4Q0VNA5_9BACI</name>
<evidence type="ECO:0000256" key="6">
    <source>
        <dbReference type="SAM" id="Phobius"/>
    </source>
</evidence>
<feature type="transmembrane region" description="Helical" evidence="6">
    <location>
        <begin position="296"/>
        <end position="318"/>
    </location>
</feature>
<evidence type="ECO:0000256" key="1">
    <source>
        <dbReference type="ARBA" id="ARBA00004141"/>
    </source>
</evidence>
<organism evidence="7 8">
    <name type="scientific">Anaerobacillus alkaliphilus</name>
    <dbReference type="NCBI Taxonomy" id="1548597"/>
    <lineage>
        <taxon>Bacteria</taxon>
        <taxon>Bacillati</taxon>
        <taxon>Bacillota</taxon>
        <taxon>Bacilli</taxon>
        <taxon>Bacillales</taxon>
        <taxon>Bacillaceae</taxon>
        <taxon>Anaerobacillus</taxon>
    </lineage>
</organism>
<proteinExistence type="inferred from homology"/>
<feature type="transmembrane region" description="Helical" evidence="6">
    <location>
        <begin position="392"/>
        <end position="410"/>
    </location>
</feature>
<evidence type="ECO:0000313" key="8">
    <source>
        <dbReference type="Proteomes" id="UP000290649"/>
    </source>
</evidence>
<evidence type="ECO:0000256" key="2">
    <source>
        <dbReference type="ARBA" id="ARBA00005278"/>
    </source>
</evidence>
<evidence type="ECO:0000256" key="5">
    <source>
        <dbReference type="SAM" id="MobiDB-lite"/>
    </source>
</evidence>
<comment type="caution">
    <text evidence="7">The sequence shown here is derived from an EMBL/GenBank/DDBJ whole genome shotgun (WGS) entry which is preliminary data.</text>
</comment>
<keyword evidence="8" id="KW-1185">Reference proteome</keyword>
<dbReference type="RefSeq" id="WP_129079190.1">
    <property type="nucleotide sequence ID" value="NZ_QOUX01000046.1"/>
</dbReference>
<dbReference type="PIRSF" id="PIRSF005690">
    <property type="entry name" value="GerBA"/>
    <property type="match status" value="1"/>
</dbReference>
<dbReference type="Proteomes" id="UP000290649">
    <property type="component" value="Unassembled WGS sequence"/>
</dbReference>
<comment type="similarity">
    <text evidence="2 4">Belongs to the GerABKA family.</text>
</comment>
<dbReference type="GO" id="GO:0005886">
    <property type="term" value="C:plasma membrane"/>
    <property type="evidence" value="ECO:0007669"/>
    <property type="project" value="UniProtKB-SubCell"/>
</dbReference>
<protein>
    <submittedName>
        <fullName evidence="7">Spore germination protein</fullName>
    </submittedName>
</protein>
<gene>
    <name evidence="7" type="ORF">DS745_15810</name>
</gene>
<keyword evidence="6" id="KW-0812">Transmembrane</keyword>
<dbReference type="AlphaFoldDB" id="A0A4Q0VNA5"/>
<evidence type="ECO:0000256" key="3">
    <source>
        <dbReference type="ARBA" id="ARBA00023136"/>
    </source>
</evidence>
<accession>A0A4Q0VNA5</accession>
<comment type="subcellular location">
    <subcellularLocation>
        <location evidence="4">Cell membrane</location>
    </subcellularLocation>
    <subcellularLocation>
        <location evidence="1">Membrane</location>
        <topology evidence="1">Multi-pass membrane protein</topology>
    </subcellularLocation>
</comment>
<feature type="region of interest" description="Disordered" evidence="5">
    <location>
        <begin position="1"/>
        <end position="34"/>
    </location>
</feature>
<evidence type="ECO:0000256" key="4">
    <source>
        <dbReference type="PIRNR" id="PIRNR005690"/>
    </source>
</evidence>
<dbReference type="PANTHER" id="PTHR22550:SF5">
    <property type="entry name" value="LEUCINE ZIPPER PROTEIN 4"/>
    <property type="match status" value="1"/>
</dbReference>